<dbReference type="InterPro" id="IPR001100">
    <property type="entry name" value="Pyr_nuc-diS_OxRdtase"/>
</dbReference>
<evidence type="ECO:0000259" key="7">
    <source>
        <dbReference type="Pfam" id="PF07992"/>
    </source>
</evidence>
<dbReference type="NCBIfam" id="NF005883">
    <property type="entry name" value="PRK07845.1"/>
    <property type="match status" value="1"/>
</dbReference>
<protein>
    <submittedName>
        <fullName evidence="8">NAD(P)H-quinone dehydrogenase</fullName>
    </submittedName>
</protein>
<evidence type="ECO:0000313" key="9">
    <source>
        <dbReference type="Proteomes" id="UP000503540"/>
    </source>
</evidence>
<dbReference type="GO" id="GO:0050660">
    <property type="term" value="F:flavin adenine dinucleotide binding"/>
    <property type="evidence" value="ECO:0007669"/>
    <property type="project" value="TreeGrafter"/>
</dbReference>
<feature type="binding site" evidence="4">
    <location>
        <position position="304"/>
    </location>
    <ligand>
        <name>NAD(+)</name>
        <dbReference type="ChEBI" id="CHEBI:57540"/>
    </ligand>
</feature>
<keyword evidence="2" id="KW-0285">Flavoprotein</keyword>
<comment type="similarity">
    <text evidence="1">Belongs to the class-I pyridine nucleotide-disulfide oxidoreductase family.</text>
</comment>
<dbReference type="KEGG" id="nah:F5544_06545"/>
<dbReference type="PIRSF" id="PIRSF000350">
    <property type="entry name" value="Mercury_reductase_MerA"/>
    <property type="match status" value="1"/>
</dbReference>
<dbReference type="EMBL" id="CP046172">
    <property type="protein sequence ID" value="QIS09220.1"/>
    <property type="molecule type" value="Genomic_DNA"/>
</dbReference>
<feature type="binding site" evidence="4">
    <location>
        <position position="145"/>
    </location>
    <ligand>
        <name>FAD</name>
        <dbReference type="ChEBI" id="CHEBI:57692"/>
    </ligand>
</feature>
<keyword evidence="9" id="KW-1185">Reference proteome</keyword>
<keyword evidence="4" id="KW-0520">NAD</keyword>
<dbReference type="InterPro" id="IPR004099">
    <property type="entry name" value="Pyr_nucl-diS_OxRdtase_dimer"/>
</dbReference>
<dbReference type="InterPro" id="IPR016156">
    <property type="entry name" value="FAD/NAD-linked_Rdtase_dimer_sf"/>
</dbReference>
<dbReference type="SUPFAM" id="SSF51905">
    <property type="entry name" value="FAD/NAD(P)-binding domain"/>
    <property type="match status" value="1"/>
</dbReference>
<dbReference type="InterPro" id="IPR023753">
    <property type="entry name" value="FAD/NAD-binding_dom"/>
</dbReference>
<dbReference type="Pfam" id="PF07992">
    <property type="entry name" value="Pyr_redox_2"/>
    <property type="match status" value="1"/>
</dbReference>
<dbReference type="SUPFAM" id="SSF55424">
    <property type="entry name" value="FAD/NAD-linked reductases, dimerisation (C-terminal) domain"/>
    <property type="match status" value="1"/>
</dbReference>
<dbReference type="PRINTS" id="PR00368">
    <property type="entry name" value="FADPNR"/>
</dbReference>
<sequence>MSSTSGECGAHHTSTVSTAPEIPVHLLGAEVSMTRIAIIGGGPAGYEAALVASQHGASVTLIDCDGIGGACVLWDCVPSKTFIASTGVRTDLRRARGLGINLDPSNAEIQLGEVNARVKELALAQSSDIRSKLQAAGVQILQGRGELIDPAMGLAAHRVLAKLATGVEQTLEAEVVLIATGASPRVLPGAEPDGERILNWRQLYDLKELPETLVVVGSGVTGAEFVSAYTEMGVQVKLVASRDRVLPGEDADAALVLEDALAERGVELVKHGRADAVERTADGIVVKLADGRTVTGSHALMTVGSTPNTENLGLERVGIELDRGGYLRVDRVSRTSVPGIYAAGDCTGLLPLASVGAMQGRIAMYHALGEGVSPIRLKTVASAVFTRPEIATVGVSQTAIDNGEVPARTVMLPLNTNPRAKMSGLRRGFVKIFCRPATGVVIGGVVVAPIASELILPIAMAVQNNLTVNDLAQTFSVYPSLTGSVTEAARQLMRHDDLD</sequence>
<dbReference type="GO" id="GO:0003955">
    <property type="term" value="F:NAD(P)H dehydrogenase (quinone) activity"/>
    <property type="evidence" value="ECO:0007669"/>
    <property type="project" value="TreeGrafter"/>
</dbReference>
<feature type="binding site" evidence="4">
    <location>
        <position position="80"/>
    </location>
    <ligand>
        <name>FAD</name>
        <dbReference type="ChEBI" id="CHEBI:57692"/>
    </ligand>
</feature>
<evidence type="ECO:0000259" key="6">
    <source>
        <dbReference type="Pfam" id="PF02852"/>
    </source>
</evidence>
<dbReference type="AlphaFoldDB" id="A0A6G9Y7X5"/>
<name>A0A6G9Y7X5_9NOCA</name>
<feature type="binding site" evidence="4">
    <location>
        <begin position="217"/>
        <end position="224"/>
    </location>
    <ligand>
        <name>NAD(+)</name>
        <dbReference type="ChEBI" id="CHEBI:57540"/>
    </ligand>
</feature>
<keyword evidence="4" id="KW-0547">Nucleotide-binding</keyword>
<gene>
    <name evidence="8" type="ORF">F5544_06545</name>
</gene>
<dbReference type="PANTHER" id="PTHR43014">
    <property type="entry name" value="MERCURIC REDUCTASE"/>
    <property type="match status" value="1"/>
</dbReference>
<feature type="binding site" evidence="4">
    <location>
        <position position="345"/>
    </location>
    <ligand>
        <name>FAD</name>
        <dbReference type="ChEBI" id="CHEBI:57692"/>
    </ligand>
</feature>
<dbReference type="InterPro" id="IPR036188">
    <property type="entry name" value="FAD/NAD-bd_sf"/>
</dbReference>
<feature type="disulfide bond" description="Redox-active" evidence="5">
    <location>
        <begin position="71"/>
        <end position="76"/>
    </location>
</feature>
<evidence type="ECO:0000256" key="5">
    <source>
        <dbReference type="PIRSR" id="PIRSR000350-4"/>
    </source>
</evidence>
<evidence type="ECO:0000313" key="8">
    <source>
        <dbReference type="EMBL" id="QIS09220.1"/>
    </source>
</evidence>
<keyword evidence="3 4" id="KW-0274">FAD</keyword>
<dbReference type="Pfam" id="PF02852">
    <property type="entry name" value="Pyr_redox_dim"/>
    <property type="match status" value="1"/>
</dbReference>
<reference evidence="8 9" key="1">
    <citation type="journal article" date="2019" name="ACS Chem. Biol.">
        <title>Identification and Mobilization of a Cryptic Antibiotic Biosynthesis Gene Locus from a Human-Pathogenic Nocardia Isolate.</title>
        <authorList>
            <person name="Herisse M."/>
            <person name="Ishida K."/>
            <person name="Porter J.L."/>
            <person name="Howden B."/>
            <person name="Hertweck C."/>
            <person name="Stinear T.P."/>
            <person name="Pidot S.J."/>
        </authorList>
    </citation>
    <scope>NUCLEOTIDE SEQUENCE [LARGE SCALE GENOMIC DNA]</scope>
    <source>
        <strain evidence="8 9">AUSMDU00012717</strain>
    </source>
</reference>
<comment type="cofactor">
    <cofactor evidence="4">
        <name>FAD</name>
        <dbReference type="ChEBI" id="CHEBI:57692"/>
    </cofactor>
    <text evidence="4">Binds 1 FAD per subunit.</text>
</comment>
<proteinExistence type="inferred from homology"/>
<evidence type="ECO:0000256" key="4">
    <source>
        <dbReference type="PIRSR" id="PIRSR000350-3"/>
    </source>
</evidence>
<feature type="domain" description="FAD/NAD(P)-binding" evidence="7">
    <location>
        <begin position="35"/>
        <end position="360"/>
    </location>
</feature>
<dbReference type="Gene3D" id="3.30.390.30">
    <property type="match status" value="1"/>
</dbReference>
<dbReference type="Proteomes" id="UP000503540">
    <property type="component" value="Chromosome"/>
</dbReference>
<feature type="domain" description="Pyridine nucleotide-disulphide oxidoreductase dimerisation" evidence="6">
    <location>
        <begin position="380"/>
        <end position="489"/>
    </location>
</feature>
<dbReference type="PANTHER" id="PTHR43014:SF1">
    <property type="entry name" value="NAD(P)H DEHYDROGENASE (QUINONE)"/>
    <property type="match status" value="1"/>
</dbReference>
<accession>A0A6G9Y7X5</accession>
<dbReference type="PRINTS" id="PR00411">
    <property type="entry name" value="PNDRDTASEI"/>
</dbReference>
<evidence type="ECO:0000256" key="3">
    <source>
        <dbReference type="ARBA" id="ARBA00022827"/>
    </source>
</evidence>
<evidence type="ECO:0000256" key="1">
    <source>
        <dbReference type="ARBA" id="ARBA00007532"/>
    </source>
</evidence>
<dbReference type="Gene3D" id="3.50.50.60">
    <property type="entry name" value="FAD/NAD(P)-binding domain"/>
    <property type="match status" value="2"/>
</dbReference>
<evidence type="ECO:0000256" key="2">
    <source>
        <dbReference type="ARBA" id="ARBA00022630"/>
    </source>
</evidence>
<organism evidence="8 9">
    <name type="scientific">Nocardia arthritidis</name>
    <dbReference type="NCBI Taxonomy" id="228602"/>
    <lineage>
        <taxon>Bacteria</taxon>
        <taxon>Bacillati</taxon>
        <taxon>Actinomycetota</taxon>
        <taxon>Actinomycetes</taxon>
        <taxon>Mycobacteriales</taxon>
        <taxon>Nocardiaceae</taxon>
        <taxon>Nocardia</taxon>
    </lineage>
</organism>